<dbReference type="InterPro" id="IPR051132">
    <property type="entry name" value="3-5_Exonuclease_domain"/>
</dbReference>
<dbReference type="InterPro" id="IPR036397">
    <property type="entry name" value="RNaseH_sf"/>
</dbReference>
<dbReference type="GO" id="GO:0005737">
    <property type="term" value="C:cytoplasm"/>
    <property type="evidence" value="ECO:0000318"/>
    <property type="project" value="GO_Central"/>
</dbReference>
<dbReference type="GO" id="GO:0003676">
    <property type="term" value="F:nucleic acid binding"/>
    <property type="evidence" value="ECO:0007669"/>
    <property type="project" value="InterPro"/>
</dbReference>
<dbReference type="PANTHER" id="PTHR13620">
    <property type="entry name" value="3-5 EXONUCLEASE"/>
    <property type="match status" value="1"/>
</dbReference>
<dbReference type="PANTHER" id="PTHR13620:SF121">
    <property type="entry name" value="EMB|CAB82946.1-RELATED"/>
    <property type="match status" value="1"/>
</dbReference>
<dbReference type="STRING" id="2711.A0A067D370"/>
<keyword evidence="2" id="KW-0378">Hydrolase</keyword>
<keyword evidence="5" id="KW-1185">Reference proteome</keyword>
<reference evidence="4 5" key="1">
    <citation type="submission" date="2014-04" db="EMBL/GenBank/DDBJ databases">
        <authorList>
            <consortium name="International Citrus Genome Consortium"/>
            <person name="Gmitter F."/>
            <person name="Chen C."/>
            <person name="Farmerie W."/>
            <person name="Harkins T."/>
            <person name="Desany B."/>
            <person name="Mohiuddin M."/>
            <person name="Kodira C."/>
            <person name="Borodovsky M."/>
            <person name="Lomsadze A."/>
            <person name="Burns P."/>
            <person name="Jenkins J."/>
            <person name="Prochnik S."/>
            <person name="Shu S."/>
            <person name="Chapman J."/>
            <person name="Pitluck S."/>
            <person name="Schmutz J."/>
            <person name="Rokhsar D."/>
        </authorList>
    </citation>
    <scope>NUCLEOTIDE SEQUENCE</scope>
</reference>
<dbReference type="InterPro" id="IPR002562">
    <property type="entry name" value="3'-5'_exonuclease_dom"/>
</dbReference>
<dbReference type="PaxDb" id="2711-XP_006472978.1"/>
<dbReference type="EMBL" id="KK790755">
    <property type="protein sequence ID" value="KDO37429.1"/>
    <property type="molecule type" value="Genomic_DNA"/>
</dbReference>
<evidence type="ECO:0000313" key="4">
    <source>
        <dbReference type="EMBL" id="KDO37429.1"/>
    </source>
</evidence>
<dbReference type="Proteomes" id="UP000027120">
    <property type="component" value="Unassembled WGS sequence"/>
</dbReference>
<name>A0A067D370_CITSI</name>
<keyword evidence="1" id="KW-0540">Nuclease</keyword>
<dbReference type="GO" id="GO:0006139">
    <property type="term" value="P:nucleobase-containing compound metabolic process"/>
    <property type="evidence" value="ECO:0007669"/>
    <property type="project" value="InterPro"/>
</dbReference>
<dbReference type="GO" id="GO:0008408">
    <property type="term" value="F:3'-5' exonuclease activity"/>
    <property type="evidence" value="ECO:0000318"/>
    <property type="project" value="GO_Central"/>
</dbReference>
<dbReference type="InterPro" id="IPR012337">
    <property type="entry name" value="RNaseH-like_sf"/>
</dbReference>
<feature type="domain" description="3'-5' exonuclease" evidence="3">
    <location>
        <begin position="27"/>
        <end position="176"/>
    </location>
</feature>
<proteinExistence type="predicted"/>
<dbReference type="AlphaFoldDB" id="A0A067D370"/>
<dbReference type="GO" id="GO:0005634">
    <property type="term" value="C:nucleus"/>
    <property type="evidence" value="ECO:0000318"/>
    <property type="project" value="GO_Central"/>
</dbReference>
<organism evidence="4 5">
    <name type="scientific">Citrus sinensis</name>
    <name type="common">Sweet orange</name>
    <name type="synonym">Citrus aurantium var. sinensis</name>
    <dbReference type="NCBI Taxonomy" id="2711"/>
    <lineage>
        <taxon>Eukaryota</taxon>
        <taxon>Viridiplantae</taxon>
        <taxon>Streptophyta</taxon>
        <taxon>Embryophyta</taxon>
        <taxon>Tracheophyta</taxon>
        <taxon>Spermatophyta</taxon>
        <taxon>Magnoliopsida</taxon>
        <taxon>eudicotyledons</taxon>
        <taxon>Gunneridae</taxon>
        <taxon>Pentapetalae</taxon>
        <taxon>rosids</taxon>
        <taxon>malvids</taxon>
        <taxon>Sapindales</taxon>
        <taxon>Rutaceae</taxon>
        <taxon>Aurantioideae</taxon>
        <taxon>Citrus</taxon>
    </lineage>
</organism>
<dbReference type="eggNOG" id="KOG4373">
    <property type="taxonomic scope" value="Eukaryota"/>
</dbReference>
<evidence type="ECO:0000259" key="3">
    <source>
        <dbReference type="Pfam" id="PF01612"/>
    </source>
</evidence>
<sequence length="192" mass="21102">MGKYELDIQGNNMKVTVVDHAALIDDNVAALKALLKRQRVVGIDVKFNHRCTKKAEMLILCAGNRCLIIQLCHLGQIPESLKKFLADETICFVGIEMNGKVDGLGRCNLRCKTAVELGHFAARVLKKPHISSFGLAKLAREVGIHNSLASGFNGYAPSWSARAFSNEQIKFAVHEAFAYYVIGDRVLSSLDA</sequence>
<gene>
    <name evidence="4" type="ORF">CISIN_1g043928mg</name>
</gene>
<dbReference type="SMR" id="A0A067D370"/>
<evidence type="ECO:0000256" key="2">
    <source>
        <dbReference type="ARBA" id="ARBA00022801"/>
    </source>
</evidence>
<dbReference type="Pfam" id="PF01612">
    <property type="entry name" value="DNA_pol_A_exo1"/>
    <property type="match status" value="1"/>
</dbReference>
<protein>
    <recommendedName>
        <fullName evidence="3">3'-5' exonuclease domain-containing protein</fullName>
    </recommendedName>
</protein>
<dbReference type="Gene3D" id="3.30.420.10">
    <property type="entry name" value="Ribonuclease H-like superfamily/Ribonuclease H"/>
    <property type="match status" value="1"/>
</dbReference>
<evidence type="ECO:0000313" key="5">
    <source>
        <dbReference type="Proteomes" id="UP000027120"/>
    </source>
</evidence>
<accession>A0A067D370</accession>
<evidence type="ECO:0000256" key="1">
    <source>
        <dbReference type="ARBA" id="ARBA00022722"/>
    </source>
</evidence>
<dbReference type="SUPFAM" id="SSF53098">
    <property type="entry name" value="Ribonuclease H-like"/>
    <property type="match status" value="1"/>
</dbReference>